<dbReference type="Pfam" id="PF01973">
    <property type="entry name" value="MptE-like"/>
    <property type="match status" value="1"/>
</dbReference>
<dbReference type="AlphaFoldDB" id="A0A173ZJN0"/>
<dbReference type="PANTHER" id="PTHR41786">
    <property type="entry name" value="MOTILITY ACCESSORY FACTOR MAF"/>
    <property type="match status" value="1"/>
</dbReference>
<evidence type="ECO:0000259" key="1">
    <source>
        <dbReference type="Pfam" id="PF01973"/>
    </source>
</evidence>
<evidence type="ECO:0000313" key="2">
    <source>
        <dbReference type="EMBL" id="CUN75686.1"/>
    </source>
</evidence>
<feature type="domain" description="6-hydroxymethylpterin diphosphokinase MptE-like" evidence="1">
    <location>
        <begin position="225"/>
        <end position="393"/>
    </location>
</feature>
<proteinExistence type="predicted"/>
<sequence length="631" mass="72099">MGQGMNRELLLEQNLKAWEIRYPGSRHKIEDRYKEWKNKKEKGISVDAMQALDGNIILKVTKDGKQRYLGGKRNCKAPIETWADAQGSWERTTLYFIGGIGNPYYIEQLLQKRIEGQKLNIIIYEPSEEIFFTVMEAFDLTDILKEQSDCIIVIEGLSGVSINNVIERMITVERFDGVKTFLLPNYYRIFPDEMMEYAKAIRKQCDSCASAINTRVRFSAVYAQNMFANAHFLLDGYKTRQLAEVIPRDIPAIVVAAGPSLDKNIDELKRAKGRSFIIAVDTAIKPLLKRGIMPDMFAIVDGKKPLELIQYEGAEKIPLLTSITAANPVLSYHKGMKFFFNEGDGYINEIYALNGKSFESVACGGSVATIAFSLAFMIGIDTVILVGQDLALTGNKTHADGTFHEHMGEVDTSRYRTVPGNVEEKVPIRGDFWMYLNWYNDYIKSCKEYRKAFRVINATEGGARIENTEIMSLREAIDNECVKEVDIASCLQKLTPVLNSEEREKSLQYLHDTPQRYHEMAEDAVNINTQYKKLKKICTSRNINMKSYENTLKKIKKFTKKLENNRLYYEPVKESLALANYVVQSEQHEEKDSLKEEGKEIARQGIIYTDMVRQCAELFEEYTKETVGKAE</sequence>
<dbReference type="PANTHER" id="PTHR41786:SF1">
    <property type="entry name" value="6-HYDROXYMETHYLPTERIN DIPHOSPHOKINASE MPTE-LIKE DOMAIN-CONTAINING PROTEIN"/>
    <property type="match status" value="1"/>
</dbReference>
<accession>A0A173ZJN0</accession>
<evidence type="ECO:0000313" key="3">
    <source>
        <dbReference type="Proteomes" id="UP000095395"/>
    </source>
</evidence>
<reference evidence="2 3" key="1">
    <citation type="submission" date="2015-09" db="EMBL/GenBank/DDBJ databases">
        <authorList>
            <consortium name="Pathogen Informatics"/>
        </authorList>
    </citation>
    <scope>NUCLEOTIDE SEQUENCE [LARGE SCALE GENOMIC DNA]</scope>
    <source>
        <strain evidence="2 3">2789STDY5608835</strain>
    </source>
</reference>
<organism evidence="2 3">
    <name type="scientific">Roseburia inulinivorans</name>
    <dbReference type="NCBI Taxonomy" id="360807"/>
    <lineage>
        <taxon>Bacteria</taxon>
        <taxon>Bacillati</taxon>
        <taxon>Bacillota</taxon>
        <taxon>Clostridia</taxon>
        <taxon>Lachnospirales</taxon>
        <taxon>Lachnospiraceae</taxon>
        <taxon>Roseburia</taxon>
    </lineage>
</organism>
<dbReference type="EMBL" id="CYYR01000007">
    <property type="protein sequence ID" value="CUN75686.1"/>
    <property type="molecule type" value="Genomic_DNA"/>
</dbReference>
<name>A0A173ZJN0_9FIRM</name>
<protein>
    <submittedName>
        <fullName evidence="2">Uncharacterized protein conserved in bacteria</fullName>
    </submittedName>
</protein>
<gene>
    <name evidence="2" type="ORF">ERS852392_01280</name>
</gene>
<dbReference type="InterPro" id="IPR002826">
    <property type="entry name" value="MptE-like"/>
</dbReference>
<dbReference type="Proteomes" id="UP000095395">
    <property type="component" value="Unassembled WGS sequence"/>
</dbReference>